<feature type="compositionally biased region" description="Low complexity" evidence="1">
    <location>
        <begin position="980"/>
        <end position="994"/>
    </location>
</feature>
<comment type="caution">
    <text evidence="3">The sequence shown here is derived from an EMBL/GenBank/DDBJ whole genome shotgun (WGS) entry which is preliminary data.</text>
</comment>
<reference evidence="3" key="1">
    <citation type="journal article" date="2014" name="Int. J. Syst. Evol. Microbiol.">
        <title>Complete genome sequence of Corynebacterium casei LMG S-19264T (=DSM 44701T), isolated from a smear-ripened cheese.</title>
        <authorList>
            <consortium name="US DOE Joint Genome Institute (JGI-PGF)"/>
            <person name="Walter F."/>
            <person name="Albersmeier A."/>
            <person name="Kalinowski J."/>
            <person name="Ruckert C."/>
        </authorList>
    </citation>
    <scope>NUCLEOTIDE SEQUENCE</scope>
    <source>
        <strain evidence="3">JCM 3093</strain>
    </source>
</reference>
<reference evidence="3" key="2">
    <citation type="submission" date="2022-09" db="EMBL/GenBank/DDBJ databases">
        <authorList>
            <person name="Sun Q."/>
            <person name="Ohkuma M."/>
        </authorList>
    </citation>
    <scope>NUCLEOTIDE SEQUENCE</scope>
    <source>
        <strain evidence="3">JCM 3093</strain>
    </source>
</reference>
<evidence type="ECO:0000259" key="2">
    <source>
        <dbReference type="Pfam" id="PF25148"/>
    </source>
</evidence>
<evidence type="ECO:0000313" key="4">
    <source>
        <dbReference type="Proteomes" id="UP000627984"/>
    </source>
</evidence>
<feature type="domain" description="DUF7824" evidence="2">
    <location>
        <begin position="531"/>
        <end position="698"/>
    </location>
</feature>
<accession>A0AA37F204</accession>
<protein>
    <recommendedName>
        <fullName evidence="2">DUF7824 domain-containing protein</fullName>
    </recommendedName>
</protein>
<name>A0AA37F204_9ACTN</name>
<gene>
    <name evidence="3" type="ORF">GCM10010126_00820</name>
</gene>
<organism evidence="3 4">
    <name type="scientific">Planomonospora parontospora</name>
    <dbReference type="NCBI Taxonomy" id="58119"/>
    <lineage>
        <taxon>Bacteria</taxon>
        <taxon>Bacillati</taxon>
        <taxon>Actinomycetota</taxon>
        <taxon>Actinomycetes</taxon>
        <taxon>Streptosporangiales</taxon>
        <taxon>Streptosporangiaceae</taxon>
        <taxon>Planomonospora</taxon>
    </lineage>
</organism>
<sequence>MRRTVNVGRSCEDHGSIRLQPLTVENRAMRPKDVQPTGWDRVRELIDTGDVPGIATAVAALDDAGRREAARELPGYIAVARDRAWRATADHEARRDRERRARQAEVDRLHAAGRYSSEEEYRHAWASTWHDDWRVRPGGGNWTGAMRVAGAGVIGGAAAVATWINRRDLGDWDLAGDPATGAIDPLLKVITARPVPWQADLAVRLALRVRGGRRWGRSRNGNLPLALALLRRTGTAPPEHDPLVVGWVSLQAGLGELRADPLLDRLLPRVFEAEGVGRALRSERPDPADTTSWLGALHALAAEGRVDRALLLDGCRRRFLRGGEGPDLRFFARLHELLAPAPAEIEPHAVDYLRLLPAAPGPVAEPALRHLRRLTGLDPVDVVEALEGLLFRPEGGLVRTGLSWWEETVRQAPGRADELAPALVMALGHPTRAVQERAVRLAVRHAGRFTPLGAEVIRDALEPLPPGLRNRLVAAVGGERVEEPEAGPEPAPEEEAFVPRTLPAPVRPVPLAEPPDTPEHLADLYPRRDWQAAERSLAAFVRLAARDRESLRARLAPIPESREKRLLSDEWRDPGDWMTALAAELARPGRTYENSFTAERNRIRRGHGLPPVPAGTADRLPERRRVSPLHRFVLLRHAEVLTALRAGTLPPLLLATPSLSNGLLDPAELVARLETLEAAGAVPLPADFQQALLRLPRRIDPAVAARAAALGSEEGRRAARWMADGGLPDPVVRVARSGEDDGLGSRIWMTSTVRAEPTGLPLIDELLADQPRHVNPVAGGHLGGLMEWWAAVLPSHREVVAAHLVPHQPVPAWSAAMDSLRLVDLAAAEGPAGQAVAVLLAHRIIPGPLLPDGIGLALRALRSLAASDGLPAGELGAELAARVLRGEITLRLLVSGVEREAANGAAHHMWTVLHTALPSLLPAQGSRPTNAHTDLVALAARLAPWSRTRGEIPALSAFAARKGSSRILAHARTLRDLLASGDGSVQSGPPVSGGAFPAHAEEDR</sequence>
<dbReference type="AlphaFoldDB" id="A0AA37F204"/>
<dbReference type="Proteomes" id="UP000627984">
    <property type="component" value="Unassembled WGS sequence"/>
</dbReference>
<proteinExistence type="predicted"/>
<evidence type="ECO:0000256" key="1">
    <source>
        <dbReference type="SAM" id="MobiDB-lite"/>
    </source>
</evidence>
<evidence type="ECO:0000313" key="3">
    <source>
        <dbReference type="EMBL" id="GGK45178.1"/>
    </source>
</evidence>
<dbReference type="EMBL" id="BMQD01000001">
    <property type="protein sequence ID" value="GGK45178.1"/>
    <property type="molecule type" value="Genomic_DNA"/>
</dbReference>
<dbReference type="Pfam" id="PF25148">
    <property type="entry name" value="DUF7824"/>
    <property type="match status" value="1"/>
</dbReference>
<dbReference type="InterPro" id="IPR056726">
    <property type="entry name" value="DUF7824"/>
</dbReference>
<feature type="region of interest" description="Disordered" evidence="1">
    <location>
        <begin position="980"/>
        <end position="1004"/>
    </location>
</feature>